<accession>A0A917FHD5</accession>
<dbReference type="Proteomes" id="UP000606044">
    <property type="component" value="Unassembled WGS sequence"/>
</dbReference>
<sequence length="100" mass="10696">MTMAIATPAFSADIYTPTKNAPTCANLADLRAMAKAAKVPDREEIGRLLNGPCAMTGAGKALYVEDDVLDHALSQAFVCVREIDSKGPCKWRVGARESLK</sequence>
<dbReference type="AlphaFoldDB" id="A0A917FHD5"/>
<keyword evidence="2" id="KW-1185">Reference proteome</keyword>
<gene>
    <name evidence="1" type="ORF">GCM10007301_40300</name>
</gene>
<organism evidence="1 2">
    <name type="scientific">Azorhizobium oxalatiphilum</name>
    <dbReference type="NCBI Taxonomy" id="980631"/>
    <lineage>
        <taxon>Bacteria</taxon>
        <taxon>Pseudomonadati</taxon>
        <taxon>Pseudomonadota</taxon>
        <taxon>Alphaproteobacteria</taxon>
        <taxon>Hyphomicrobiales</taxon>
        <taxon>Xanthobacteraceae</taxon>
        <taxon>Azorhizobium</taxon>
    </lineage>
</organism>
<comment type="caution">
    <text evidence="1">The sequence shown here is derived from an EMBL/GenBank/DDBJ whole genome shotgun (WGS) entry which is preliminary data.</text>
</comment>
<name>A0A917FHD5_9HYPH</name>
<dbReference type="EMBL" id="BMCT01000006">
    <property type="protein sequence ID" value="GGF76295.1"/>
    <property type="molecule type" value="Genomic_DNA"/>
</dbReference>
<reference evidence="1" key="1">
    <citation type="journal article" date="2014" name="Int. J. Syst. Evol. Microbiol.">
        <title>Complete genome sequence of Corynebacterium casei LMG S-19264T (=DSM 44701T), isolated from a smear-ripened cheese.</title>
        <authorList>
            <consortium name="US DOE Joint Genome Institute (JGI-PGF)"/>
            <person name="Walter F."/>
            <person name="Albersmeier A."/>
            <person name="Kalinowski J."/>
            <person name="Ruckert C."/>
        </authorList>
    </citation>
    <scope>NUCLEOTIDE SEQUENCE</scope>
    <source>
        <strain evidence="1">CCM 7897</strain>
    </source>
</reference>
<evidence type="ECO:0000313" key="1">
    <source>
        <dbReference type="EMBL" id="GGF76295.1"/>
    </source>
</evidence>
<protein>
    <submittedName>
        <fullName evidence="1">Uncharacterized protein</fullName>
    </submittedName>
</protein>
<proteinExistence type="predicted"/>
<evidence type="ECO:0000313" key="2">
    <source>
        <dbReference type="Proteomes" id="UP000606044"/>
    </source>
</evidence>
<reference evidence="1" key="2">
    <citation type="submission" date="2020-09" db="EMBL/GenBank/DDBJ databases">
        <authorList>
            <person name="Sun Q."/>
            <person name="Sedlacek I."/>
        </authorList>
    </citation>
    <scope>NUCLEOTIDE SEQUENCE</scope>
    <source>
        <strain evidence="1">CCM 7897</strain>
    </source>
</reference>